<dbReference type="GO" id="GO:0006355">
    <property type="term" value="P:regulation of DNA-templated transcription"/>
    <property type="evidence" value="ECO:0007669"/>
    <property type="project" value="InterPro"/>
</dbReference>
<protein>
    <submittedName>
        <fullName evidence="7">Two-component response regulator</fullName>
    </submittedName>
</protein>
<dbReference type="PANTHER" id="PTHR43214">
    <property type="entry name" value="TWO-COMPONENT RESPONSE REGULATOR"/>
    <property type="match status" value="1"/>
</dbReference>
<dbReference type="InterPro" id="IPR058245">
    <property type="entry name" value="NreC/VraR/RcsB-like_REC"/>
</dbReference>
<feature type="modified residue" description="4-aspartylphosphate" evidence="3">
    <location>
        <position position="82"/>
    </location>
</feature>
<dbReference type="SUPFAM" id="SSF52172">
    <property type="entry name" value="CheY-like"/>
    <property type="match status" value="1"/>
</dbReference>
<dbReference type="PROSITE" id="PS50043">
    <property type="entry name" value="HTH_LUXR_2"/>
    <property type="match status" value="1"/>
</dbReference>
<dbReference type="InterPro" id="IPR016032">
    <property type="entry name" value="Sig_transdc_resp-reg_C-effctor"/>
</dbReference>
<dbReference type="InterPro" id="IPR011006">
    <property type="entry name" value="CheY-like_superfamily"/>
</dbReference>
<sequence length="263" mass="28847">MFRNGSNNPKAKIIESSPSSAKPRKNMDKVRVIVIEDHDLTRMGLVAALQHREGIQVVGEAISGLQGLKLLEEAKPHVAIIDIDLPMIHGIELVRRFQQNRGEDSLATKILMLTMYKTQELILAAFTAGAYSYCMKDTSVDQLVEAIYSTHEGNPWIDPVIAGVILQQVRQIFAVGAAAGSKTVVIDGVEPEHRQLLKNAPLTERELEILALIVGGYSNAQIAGRLYITIGTVKTHVRNILNKLSVDDRTQAAVLALRSGLVR</sequence>
<keyword evidence="2" id="KW-0238">DNA-binding</keyword>
<feature type="domain" description="Response regulatory" evidence="6">
    <location>
        <begin position="31"/>
        <end position="151"/>
    </location>
</feature>
<evidence type="ECO:0000313" key="7">
    <source>
        <dbReference type="EMBL" id="GAL95812.1"/>
    </source>
</evidence>
<evidence type="ECO:0000256" key="4">
    <source>
        <dbReference type="SAM" id="MobiDB-lite"/>
    </source>
</evidence>
<keyword evidence="1 3" id="KW-0597">Phosphoprotein</keyword>
<comment type="caution">
    <text evidence="7">The sequence shown here is derived from an EMBL/GenBank/DDBJ whole genome shotgun (WGS) entry which is preliminary data.</text>
</comment>
<dbReference type="PANTHER" id="PTHR43214:SF37">
    <property type="entry name" value="TRANSCRIPTIONAL REGULATORY PROTEIN YDFI"/>
    <property type="match status" value="1"/>
</dbReference>
<dbReference type="Pfam" id="PF00072">
    <property type="entry name" value="Response_reg"/>
    <property type="match status" value="1"/>
</dbReference>
<dbReference type="InterPro" id="IPR000792">
    <property type="entry name" value="Tscrpt_reg_LuxR_C"/>
</dbReference>
<dbReference type="InterPro" id="IPR039420">
    <property type="entry name" value="WalR-like"/>
</dbReference>
<dbReference type="Pfam" id="PF00196">
    <property type="entry name" value="GerE"/>
    <property type="match status" value="1"/>
</dbReference>
<dbReference type="Proteomes" id="UP000030321">
    <property type="component" value="Unassembled WGS sequence"/>
</dbReference>
<dbReference type="Gene3D" id="3.40.50.2300">
    <property type="match status" value="1"/>
</dbReference>
<feature type="region of interest" description="Disordered" evidence="4">
    <location>
        <begin position="1"/>
        <end position="25"/>
    </location>
</feature>
<accession>A0A0A1W168</accession>
<dbReference type="PROSITE" id="PS00622">
    <property type="entry name" value="HTH_LUXR_1"/>
    <property type="match status" value="1"/>
</dbReference>
<dbReference type="GO" id="GO:0000160">
    <property type="term" value="P:phosphorelay signal transduction system"/>
    <property type="evidence" value="ECO:0007669"/>
    <property type="project" value="InterPro"/>
</dbReference>
<gene>
    <name evidence="7" type="ORF">N44_04668</name>
</gene>
<dbReference type="SMART" id="SM00421">
    <property type="entry name" value="HTH_LUXR"/>
    <property type="match status" value="1"/>
</dbReference>
<reference evidence="8" key="1">
    <citation type="journal article" date="2015" name="Genome">
        <title>Whole Genome Sequence of the Non-Microcystin-Producing Microcystis aeruginosa Strain NIES-44.</title>
        <authorList>
            <person name="Okano K."/>
            <person name="Miyata N."/>
            <person name="Ozaki Y."/>
        </authorList>
    </citation>
    <scope>NUCLEOTIDE SEQUENCE [LARGE SCALE GENOMIC DNA]</scope>
    <source>
        <strain evidence="8">NIES-44</strain>
    </source>
</reference>
<name>A0A0A1W168_MICAE</name>
<evidence type="ECO:0000259" key="5">
    <source>
        <dbReference type="PROSITE" id="PS50043"/>
    </source>
</evidence>
<evidence type="ECO:0000259" key="6">
    <source>
        <dbReference type="PROSITE" id="PS50110"/>
    </source>
</evidence>
<dbReference type="InterPro" id="IPR001789">
    <property type="entry name" value="Sig_transdc_resp-reg_receiver"/>
</dbReference>
<evidence type="ECO:0000256" key="3">
    <source>
        <dbReference type="PROSITE-ProRule" id="PRU00169"/>
    </source>
</evidence>
<dbReference type="EMBL" id="BBPA01000076">
    <property type="protein sequence ID" value="GAL95812.1"/>
    <property type="molecule type" value="Genomic_DNA"/>
</dbReference>
<dbReference type="PROSITE" id="PS50110">
    <property type="entry name" value="RESPONSE_REGULATORY"/>
    <property type="match status" value="1"/>
</dbReference>
<organism evidence="7 8">
    <name type="scientific">Microcystis aeruginosa NIES-44</name>
    <dbReference type="NCBI Taxonomy" id="449439"/>
    <lineage>
        <taxon>Bacteria</taxon>
        <taxon>Bacillati</taxon>
        <taxon>Cyanobacteriota</taxon>
        <taxon>Cyanophyceae</taxon>
        <taxon>Oscillatoriophycideae</taxon>
        <taxon>Chroococcales</taxon>
        <taxon>Microcystaceae</taxon>
        <taxon>Microcystis</taxon>
    </lineage>
</organism>
<dbReference type="CDD" id="cd06170">
    <property type="entry name" value="LuxR_C_like"/>
    <property type="match status" value="1"/>
</dbReference>
<proteinExistence type="predicted"/>
<evidence type="ECO:0000313" key="8">
    <source>
        <dbReference type="Proteomes" id="UP000030321"/>
    </source>
</evidence>
<evidence type="ECO:0000256" key="2">
    <source>
        <dbReference type="ARBA" id="ARBA00023125"/>
    </source>
</evidence>
<feature type="domain" description="HTH luxR-type" evidence="5">
    <location>
        <begin position="195"/>
        <end position="260"/>
    </location>
</feature>
<dbReference type="SUPFAM" id="SSF46894">
    <property type="entry name" value="C-terminal effector domain of the bipartite response regulators"/>
    <property type="match status" value="1"/>
</dbReference>
<dbReference type="CDD" id="cd17535">
    <property type="entry name" value="REC_NarL-like"/>
    <property type="match status" value="1"/>
</dbReference>
<dbReference type="PRINTS" id="PR00038">
    <property type="entry name" value="HTHLUXR"/>
</dbReference>
<dbReference type="GO" id="GO:0003677">
    <property type="term" value="F:DNA binding"/>
    <property type="evidence" value="ECO:0007669"/>
    <property type="project" value="UniProtKB-KW"/>
</dbReference>
<dbReference type="AlphaFoldDB" id="A0A0A1W168"/>
<evidence type="ECO:0000256" key="1">
    <source>
        <dbReference type="ARBA" id="ARBA00022553"/>
    </source>
</evidence>
<dbReference type="SMART" id="SM00448">
    <property type="entry name" value="REC"/>
    <property type="match status" value="1"/>
</dbReference>